<dbReference type="OrthoDB" id="5330482at2759"/>
<proteinExistence type="predicted"/>
<feature type="domain" description="HNH nuclease" evidence="2">
    <location>
        <begin position="348"/>
        <end position="429"/>
    </location>
</feature>
<evidence type="ECO:0000256" key="1">
    <source>
        <dbReference type="SAM" id="MobiDB-lite"/>
    </source>
</evidence>
<evidence type="ECO:0000313" key="4">
    <source>
        <dbReference type="Proteomes" id="UP000474640"/>
    </source>
</evidence>
<feature type="compositionally biased region" description="Basic and acidic residues" evidence="1">
    <location>
        <begin position="246"/>
        <end position="255"/>
    </location>
</feature>
<feature type="region of interest" description="Disordered" evidence="1">
    <location>
        <begin position="700"/>
        <end position="764"/>
    </location>
</feature>
<dbReference type="Pfam" id="PF13391">
    <property type="entry name" value="HNH_2"/>
    <property type="match status" value="1"/>
</dbReference>
<feature type="region of interest" description="Disordered" evidence="1">
    <location>
        <begin position="220"/>
        <end position="291"/>
    </location>
</feature>
<sequence>MGCSTIIRLPSSDRPTVKMSFVKPELHHRRSFSRKSEKRRKRKTSSTDVLDNALLPDTSSPSSILQALPVGTSDSALPSLSESPTRSPLSRRRSKPEDENNEDTPNKRRKKDPEFWWEITRDTTVLKPLPSSSGEVSKSKGWATTNSSSSDEDIGEECFPMEDIRMDCVFVSDVEKQEIHDGISAAVSEEHILPIQGDALKELFDASYDQRQLYNDWQGDVINTPEEDEGVEVDKNKVDEAEEAQETEKEEKPEEPLEGQNNDTVQVEKDEQEKGGQEQSRQPTKPATKSLSIPKLKDALVTLRAGVGKFSLRIKEAQDKKIVPDTEIKPKRSSTYRAMLMHRDSNHCLITHARDSLIAAHILPFTIASLARSHRFWSLLRLMLGPAICDQLFERYGYKTTRHHQGNKGINSPENGWILRYDLDGAFSRMECYLEPIPDEPNKYIFKWLQEPKERIRMSVYHSNENRQDELLKSGEIIDLTPAETPEAQNIPNQGTTRVVPPPSRALLQMQAAIHKLAHKFQGQADIFNTRSHPDWDSDSVSSIEEEYELHERSRQYELAQPLNADNHMYFCDNKVVEWLRSVSPEQPEKAGMKRKRSDFEEEVEEAETQPQTEITLEADNRPTKRTKTSHFTFPKPVSQPIRKPKKPTNMRNIKVAAAKATPETGLLSPGITNKSETSPEEKGRTRRYIARECKRALTYESNTATPSEGTQHATKQVSPATPVSRKRGHASTTKVAVGISTMQEGGKARVSNGGVGSRKRKRT</sequence>
<organism evidence="3 4">
    <name type="scientific">Orbilia oligospora</name>
    <name type="common">Nematode-trapping fungus</name>
    <name type="synonym">Arthrobotrys oligospora</name>
    <dbReference type="NCBI Taxonomy" id="2813651"/>
    <lineage>
        <taxon>Eukaryota</taxon>
        <taxon>Fungi</taxon>
        <taxon>Dikarya</taxon>
        <taxon>Ascomycota</taxon>
        <taxon>Pezizomycotina</taxon>
        <taxon>Orbiliomycetes</taxon>
        <taxon>Orbiliales</taxon>
        <taxon>Orbiliaceae</taxon>
        <taxon>Orbilia</taxon>
    </lineage>
</organism>
<feature type="region of interest" description="Disordered" evidence="1">
    <location>
        <begin position="624"/>
        <end position="647"/>
    </location>
</feature>
<dbReference type="EMBL" id="JAABOJ010000002">
    <property type="protein sequence ID" value="KAF3289363.1"/>
    <property type="molecule type" value="Genomic_DNA"/>
</dbReference>
<dbReference type="InterPro" id="IPR003615">
    <property type="entry name" value="HNH_nuc"/>
</dbReference>
<dbReference type="AlphaFoldDB" id="A0A7C8RGJ3"/>
<dbReference type="Proteomes" id="UP000474640">
    <property type="component" value="Unassembled WGS sequence"/>
</dbReference>
<feature type="compositionally biased region" description="Polar residues" evidence="1">
    <location>
        <begin position="280"/>
        <end position="291"/>
    </location>
</feature>
<feature type="region of interest" description="Disordered" evidence="1">
    <location>
        <begin position="127"/>
        <end position="155"/>
    </location>
</feature>
<evidence type="ECO:0000313" key="3">
    <source>
        <dbReference type="EMBL" id="KAF3289363.1"/>
    </source>
</evidence>
<feature type="region of interest" description="Disordered" evidence="1">
    <location>
        <begin position="1"/>
        <end position="114"/>
    </location>
</feature>
<evidence type="ECO:0000259" key="2">
    <source>
        <dbReference type="Pfam" id="PF13391"/>
    </source>
</evidence>
<accession>A0A7C8RGJ3</accession>
<comment type="caution">
    <text evidence="3">The sequence shown here is derived from an EMBL/GenBank/DDBJ whole genome shotgun (WGS) entry which is preliminary data.</text>
</comment>
<feature type="compositionally biased region" description="Basic and acidic residues" evidence="1">
    <location>
        <begin position="266"/>
        <end position="276"/>
    </location>
</feature>
<feature type="compositionally biased region" description="Polar residues" evidence="1">
    <location>
        <begin position="130"/>
        <end position="149"/>
    </location>
</feature>
<feature type="compositionally biased region" description="Polar residues" evidence="1">
    <location>
        <begin position="700"/>
        <end position="722"/>
    </location>
</feature>
<feature type="compositionally biased region" description="Basic residues" evidence="1">
    <location>
        <begin position="26"/>
        <end position="44"/>
    </location>
</feature>
<gene>
    <name evidence="3" type="ORF">TWF970_003144</name>
</gene>
<feature type="compositionally biased region" description="Low complexity" evidence="1">
    <location>
        <begin position="77"/>
        <end position="88"/>
    </location>
</feature>
<reference evidence="3 4" key="1">
    <citation type="submission" date="2020-01" db="EMBL/GenBank/DDBJ databases">
        <authorList>
            <person name="Palmer J.M."/>
        </authorList>
    </citation>
    <scope>NUCLEOTIDE SEQUENCE [LARGE SCALE GENOMIC DNA]</scope>
    <source>
        <strain evidence="3 4">TWF970</strain>
    </source>
</reference>
<feature type="region of interest" description="Disordered" evidence="1">
    <location>
        <begin position="665"/>
        <end position="686"/>
    </location>
</feature>
<protein>
    <recommendedName>
        <fullName evidence="2">HNH nuclease domain-containing protein</fullName>
    </recommendedName>
</protein>
<name>A0A7C8RGJ3_ORBOL</name>